<evidence type="ECO:0000313" key="2">
    <source>
        <dbReference type="EMBL" id="MBW0510317.1"/>
    </source>
</evidence>
<gene>
    <name evidence="2" type="ORF">O181_050032</name>
</gene>
<feature type="region of interest" description="Disordered" evidence="1">
    <location>
        <begin position="1"/>
        <end position="77"/>
    </location>
</feature>
<sequence length="420" mass="48289">MSPAYLRDLGFQRNRPDDREGLSRTRRPGRGHLRHSGGWQKTEGNHTHTAIHISLKQKPQTRGLERYGSSHSAAPTPQRFISMDYGQQEVQPGISLGRSWRKLESHQQVQTPGGEGKQEKGESSHCPSYRRRTDPDRAHSDSFRLTRSRLNQISTGFTPFRSQKISGQESPFFTLPGGFQEKRRTQGQEQDLFSPKAEIVRPDDPETVEIGERSTQEPELVLNHSRVSSPLNRKITPTQIEDNTVSPESNLNSDALWLQMSQYAEQTQKQFAELEASHKRMKNLTASMDKIVKTLQEGHAQLRNASEETNKRLNIVFEEQHHSRRGRDFLDKDIKKLFNVYHNMKPQPQGHVMDDPYHQDDIKTDAMLVNKARSPSQYQDGYNMSYSEKEALKQLPEASSWPKFPGTGEYDHMELIEYID</sequence>
<evidence type="ECO:0000313" key="3">
    <source>
        <dbReference type="Proteomes" id="UP000765509"/>
    </source>
</evidence>
<dbReference type="Proteomes" id="UP000765509">
    <property type="component" value="Unassembled WGS sequence"/>
</dbReference>
<proteinExistence type="predicted"/>
<feature type="compositionally biased region" description="Basic residues" evidence="1">
    <location>
        <begin position="24"/>
        <end position="35"/>
    </location>
</feature>
<feature type="compositionally biased region" description="Basic and acidic residues" evidence="1">
    <location>
        <begin position="131"/>
        <end position="141"/>
    </location>
</feature>
<dbReference type="EMBL" id="AVOT02021478">
    <property type="protein sequence ID" value="MBW0510317.1"/>
    <property type="molecule type" value="Genomic_DNA"/>
</dbReference>
<reference evidence="2" key="1">
    <citation type="submission" date="2021-03" db="EMBL/GenBank/DDBJ databases">
        <title>Draft genome sequence of rust myrtle Austropuccinia psidii MF-1, a brazilian biotype.</title>
        <authorList>
            <person name="Quecine M.C."/>
            <person name="Pachon D.M.R."/>
            <person name="Bonatelli M.L."/>
            <person name="Correr F.H."/>
            <person name="Franceschini L.M."/>
            <person name="Leite T.F."/>
            <person name="Margarido G.R.A."/>
            <person name="Almeida C.A."/>
            <person name="Ferrarezi J.A."/>
            <person name="Labate C.A."/>
        </authorList>
    </citation>
    <scope>NUCLEOTIDE SEQUENCE</scope>
    <source>
        <strain evidence="2">MF-1</strain>
    </source>
</reference>
<dbReference type="AlphaFoldDB" id="A0A9Q3E2V7"/>
<name>A0A9Q3E2V7_9BASI</name>
<keyword evidence="3" id="KW-1185">Reference proteome</keyword>
<organism evidence="2 3">
    <name type="scientific">Austropuccinia psidii MF-1</name>
    <dbReference type="NCBI Taxonomy" id="1389203"/>
    <lineage>
        <taxon>Eukaryota</taxon>
        <taxon>Fungi</taxon>
        <taxon>Dikarya</taxon>
        <taxon>Basidiomycota</taxon>
        <taxon>Pucciniomycotina</taxon>
        <taxon>Pucciniomycetes</taxon>
        <taxon>Pucciniales</taxon>
        <taxon>Sphaerophragmiaceae</taxon>
        <taxon>Austropuccinia</taxon>
    </lineage>
</organism>
<protein>
    <submittedName>
        <fullName evidence="2">Uncharacterized protein</fullName>
    </submittedName>
</protein>
<comment type="caution">
    <text evidence="2">The sequence shown here is derived from an EMBL/GenBank/DDBJ whole genome shotgun (WGS) entry which is preliminary data.</text>
</comment>
<accession>A0A9Q3E2V7</accession>
<feature type="compositionally biased region" description="Basic and acidic residues" evidence="1">
    <location>
        <begin position="14"/>
        <end position="23"/>
    </location>
</feature>
<feature type="region of interest" description="Disordered" evidence="1">
    <location>
        <begin position="102"/>
        <end position="141"/>
    </location>
</feature>
<evidence type="ECO:0000256" key="1">
    <source>
        <dbReference type="SAM" id="MobiDB-lite"/>
    </source>
</evidence>